<organism evidence="1 2">
    <name type="scientific">Actinosynnema pretiosum subsp. pretiosum</name>
    <dbReference type="NCBI Taxonomy" id="103721"/>
    <lineage>
        <taxon>Bacteria</taxon>
        <taxon>Bacillati</taxon>
        <taxon>Actinomycetota</taxon>
        <taxon>Actinomycetes</taxon>
        <taxon>Pseudonocardiales</taxon>
        <taxon>Pseudonocardiaceae</taxon>
        <taxon>Actinosynnema</taxon>
    </lineage>
</organism>
<proteinExistence type="predicted"/>
<gene>
    <name evidence="1" type="ORF">KCV87_09325</name>
</gene>
<protein>
    <submittedName>
        <fullName evidence="1">Uncharacterized protein</fullName>
    </submittedName>
</protein>
<dbReference type="EMBL" id="CP073249">
    <property type="protein sequence ID" value="QUF06230.1"/>
    <property type="molecule type" value="Genomic_DNA"/>
</dbReference>
<dbReference type="AlphaFoldDB" id="A0AA45LAN7"/>
<evidence type="ECO:0000313" key="2">
    <source>
        <dbReference type="Proteomes" id="UP000677152"/>
    </source>
</evidence>
<reference evidence="1" key="1">
    <citation type="submission" date="2021-04" db="EMBL/GenBank/DDBJ databases">
        <title>Genomic sequence of Actinosynnema pretiosum subsp. pretiosum ATCC 31280 (C-14919).</title>
        <authorList>
            <person name="Bai L."/>
            <person name="Wang X."/>
            <person name="Xiao Y."/>
        </authorList>
    </citation>
    <scope>NUCLEOTIDE SEQUENCE</scope>
    <source>
        <strain evidence="1">ATCC 31280</strain>
    </source>
</reference>
<name>A0AA45LAN7_9PSEU</name>
<accession>A0AA45LAN7</accession>
<sequence>MGDRRPERGRAEVSPRLRLVDGVRPDEPGVPVPVLLVDPAGTPGERAAAALRRHCVEGVGVLFLMGSDGWARQELRGGVLAVEIVVHPFTLGQVDVDPEDFPERVGDSVLLLRAEAEVDPERFARAAGETALLTAGPEVELADALAGAARKVLLLGPPPAAVLG</sequence>
<evidence type="ECO:0000313" key="1">
    <source>
        <dbReference type="EMBL" id="QUF06230.1"/>
    </source>
</evidence>
<dbReference type="Proteomes" id="UP000677152">
    <property type="component" value="Chromosome"/>
</dbReference>